<evidence type="ECO:0000313" key="1">
    <source>
        <dbReference type="EMBL" id="AKH38076.1"/>
    </source>
</evidence>
<sequence length="385" mass="43007">MSRVKCQRTLMLSAVWILVISGCNSFSLFPESKKIDYKSAGKIPPLEVPPDLTAPSADERYAVPDISSTGSATFSTYNRERAEQPQAYGNSSILPVTKSPAQIARSGTQRWLVVHQAPEDVWPIVKEFWQDLGFLVKVEAPDVGIMETDWAENRAKIPQDIIRSVLSTFLDGLYSTAERDKFRTRLERSESGTTEIYISHRGMAEVLADRSTQRTIWQPRPADPDLEAEMLARLMIRFGAGEELAKQEVASAASEASAVKEQAYMDKARGGVLIISETFDRAWRRVGLALDRVGFTVEDRDRSSGVYFVRYADPDLESRKASDGQGILSKLAFWRSDTDSKAEQYRIQVNGVGANSEVQILDQDGAPDESEATNRILNLLYEQLK</sequence>
<dbReference type="AlphaFoldDB" id="A0A0F7KF12"/>
<keyword evidence="1" id="KW-0449">Lipoprotein</keyword>
<dbReference type="InterPro" id="IPR010653">
    <property type="entry name" value="NlpB/DapX"/>
</dbReference>
<dbReference type="OrthoDB" id="5291099at2"/>
<keyword evidence="2" id="KW-1185">Reference proteome</keyword>
<evidence type="ECO:0000313" key="2">
    <source>
        <dbReference type="Proteomes" id="UP000034156"/>
    </source>
</evidence>
<dbReference type="EMBL" id="CP011451">
    <property type="protein sequence ID" value="AKH38076.1"/>
    <property type="molecule type" value="Genomic_DNA"/>
</dbReference>
<dbReference type="InterPro" id="IPR042268">
    <property type="entry name" value="BamC_C"/>
</dbReference>
<protein>
    <submittedName>
        <fullName evidence="1">Lipoprotein</fullName>
    </submittedName>
</protein>
<reference evidence="1 2" key="2">
    <citation type="journal article" date="2016" name="Genome Announc.">
        <title>Genome Sequence of Nitrosomonas communis Strain Nm2, a Mesophilic Ammonia-Oxidizing Bacterium Isolated from Mediterranean Soil.</title>
        <authorList>
            <person name="Kozlowski J.A."/>
            <person name="Kits K.D."/>
            <person name="Stein L.Y."/>
        </authorList>
    </citation>
    <scope>NUCLEOTIDE SEQUENCE [LARGE SCALE GENOMIC DNA]</scope>
    <source>
        <strain evidence="1 2">Nm2</strain>
    </source>
</reference>
<dbReference type="Proteomes" id="UP000034156">
    <property type="component" value="Chromosome"/>
</dbReference>
<reference evidence="2" key="1">
    <citation type="submission" date="2015-05" db="EMBL/GenBank/DDBJ databases">
        <title>Draft genome of Nitrosomonas communis strain Nm2.</title>
        <authorList>
            <person name="Kozlowski J.A."/>
            <person name="Kits K.D."/>
            <person name="Stein L.Y."/>
        </authorList>
    </citation>
    <scope>NUCLEOTIDE SEQUENCE [LARGE SCALE GENOMIC DNA]</scope>
    <source>
        <strain evidence="2">Nm2</strain>
    </source>
</reference>
<gene>
    <name evidence="1" type="ORF">AAW31_10010</name>
</gene>
<dbReference type="Pfam" id="PF06804">
    <property type="entry name" value="Lipoprotein_18"/>
    <property type="match status" value="1"/>
</dbReference>
<dbReference type="KEGG" id="nco:AAW31_10010"/>
<dbReference type="PROSITE" id="PS51257">
    <property type="entry name" value="PROKAR_LIPOPROTEIN"/>
    <property type="match status" value="1"/>
</dbReference>
<dbReference type="PATRIC" id="fig|44574.3.peg.2426"/>
<dbReference type="RefSeq" id="WP_046850142.1">
    <property type="nucleotide sequence ID" value="NZ_CP011451.1"/>
</dbReference>
<name>A0A0F7KF12_9PROT</name>
<organism evidence="1 2">
    <name type="scientific">Nitrosomonas communis</name>
    <dbReference type="NCBI Taxonomy" id="44574"/>
    <lineage>
        <taxon>Bacteria</taxon>
        <taxon>Pseudomonadati</taxon>
        <taxon>Pseudomonadota</taxon>
        <taxon>Betaproteobacteria</taxon>
        <taxon>Nitrosomonadales</taxon>
        <taxon>Nitrosomonadaceae</taxon>
        <taxon>Nitrosomonas</taxon>
    </lineage>
</organism>
<proteinExistence type="predicted"/>
<accession>A0A0F7KF12</accession>
<dbReference type="Gene3D" id="3.30.310.170">
    <property type="entry name" value="Outer membrane protein assembly factor BamC"/>
    <property type="match status" value="1"/>
</dbReference>